<sequence>MWSKHICSPTCPPNLPTSPADATARLLSTLPSPPNLMCRLNAAPPLPTGANLLPLLTILLHGAATLNQLDLAKDVPLLQPPELGYNHDSFDDVLKCEGTHHNHDYRQDGNDDGDCDGGGDDRHPDDPDPANDDDVNNWKDHDRPACDCTGGAVLVEDNYGVATSADARPLVARAAAGLLAGYAPSLAAEGMGGTYVMCGPDGAPVGVLKPADEEPLAPNNPRGNVGSALGAAGLKPSVRVGEAAVREVAAHLLDHGGFARVPASALVRARHGALRYGVGEASTPKLASLQAYVEHECDMNDVGPGSFATADVHRIGILDIRLFNTDRHAGNILVRHVPAADGAASSDAAADSPCELVPIDHGFCLPETLDAPYFEWLHWPQAKQPFSADELAYIRSLDAAADAAMLRARLPQLRPGSLRVLQLTTALLQRCADAGMTLFDIGSLLTRPFLGGGVEGPSPLERMCLAAKSAPIDATALLACAGDAAFAVFAAAAAKRPTAARCAALPAAAPLTKGALMARPEEPPSKAVVAACDTASEGLSRLWGRLTEPQPPPALSASATVRMSGVARCPGGCCAGGAVDEVSSWDAFSDASWRWFFAQVLLRLEAGLLAGFGNGAGSSEDGGGGLPMWLAGVPACGSAAA</sequence>
<comment type="similarity">
    <text evidence="1">Belongs to the PI3/PI4-kinase family. Type II PI4K subfamily.</text>
</comment>
<feature type="region of interest" description="Disordered" evidence="7">
    <location>
        <begin position="101"/>
        <end position="139"/>
    </location>
</feature>
<evidence type="ECO:0000259" key="8">
    <source>
        <dbReference type="PROSITE" id="PS50290"/>
    </source>
</evidence>
<dbReference type="PROSITE" id="PS50290">
    <property type="entry name" value="PI3_4_KINASE_3"/>
    <property type="match status" value="1"/>
</dbReference>
<evidence type="ECO:0000256" key="6">
    <source>
        <dbReference type="ARBA" id="ARBA00022840"/>
    </source>
</evidence>
<proteinExistence type="inferred from homology"/>
<reference evidence="9" key="1">
    <citation type="submission" date="2021-01" db="EMBL/GenBank/DDBJ databases">
        <authorList>
            <person name="Corre E."/>
            <person name="Pelletier E."/>
            <person name="Niang G."/>
            <person name="Scheremetjew M."/>
            <person name="Finn R."/>
            <person name="Kale V."/>
            <person name="Holt S."/>
            <person name="Cochrane G."/>
            <person name="Meng A."/>
            <person name="Brown T."/>
            <person name="Cohen L."/>
        </authorList>
    </citation>
    <scope>NUCLEOTIDE SEQUENCE</scope>
    <source>
        <strain evidence="9">CCMP219</strain>
    </source>
</reference>
<gene>
    <name evidence="9" type="ORF">CEUR00632_LOCUS3263</name>
</gene>
<dbReference type="PANTHER" id="PTHR45800:SF11">
    <property type="entry name" value="PHOSPHATIDYLINOSITOL 3-KINASE-RELATED PROTEIN KINASE"/>
    <property type="match status" value="1"/>
</dbReference>
<evidence type="ECO:0000256" key="4">
    <source>
        <dbReference type="ARBA" id="ARBA00022741"/>
    </source>
</evidence>
<name>A0A7R9V2T4_9CHLO</name>
<protein>
    <recommendedName>
        <fullName evidence="2">1-phosphatidylinositol 4-kinase</fullName>
        <ecNumber evidence="2">2.7.1.67</ecNumber>
    </recommendedName>
</protein>
<dbReference type="GO" id="GO:0005524">
    <property type="term" value="F:ATP binding"/>
    <property type="evidence" value="ECO:0007669"/>
    <property type="project" value="UniProtKB-KW"/>
</dbReference>
<evidence type="ECO:0000256" key="7">
    <source>
        <dbReference type="SAM" id="MobiDB-lite"/>
    </source>
</evidence>
<dbReference type="AlphaFoldDB" id="A0A7R9V2T4"/>
<keyword evidence="4" id="KW-0547">Nucleotide-binding</keyword>
<dbReference type="PANTHER" id="PTHR45800">
    <property type="entry name" value="PHOSPHATIDYLINOSITOL 4-KINASE GAMMA"/>
    <property type="match status" value="1"/>
</dbReference>
<dbReference type="Pfam" id="PF00454">
    <property type="entry name" value="PI3_PI4_kinase"/>
    <property type="match status" value="1"/>
</dbReference>
<evidence type="ECO:0000256" key="2">
    <source>
        <dbReference type="ARBA" id="ARBA00012169"/>
    </source>
</evidence>
<evidence type="ECO:0000256" key="5">
    <source>
        <dbReference type="ARBA" id="ARBA00022777"/>
    </source>
</evidence>
<dbReference type="EMBL" id="HBEC01007232">
    <property type="protein sequence ID" value="CAD8283228.1"/>
    <property type="molecule type" value="Transcribed_RNA"/>
</dbReference>
<evidence type="ECO:0000313" key="9">
    <source>
        <dbReference type="EMBL" id="CAD8283228.1"/>
    </source>
</evidence>
<keyword evidence="3" id="KW-0808">Transferase</keyword>
<accession>A0A7R9V2T4</accession>
<feature type="domain" description="PI3K/PI4K catalytic" evidence="8">
    <location>
        <begin position="181"/>
        <end position="479"/>
    </location>
</feature>
<evidence type="ECO:0000256" key="1">
    <source>
        <dbReference type="ARBA" id="ARBA00008941"/>
    </source>
</evidence>
<organism evidence="9">
    <name type="scientific">Chlamydomonas euryale</name>
    <dbReference type="NCBI Taxonomy" id="1486919"/>
    <lineage>
        <taxon>Eukaryota</taxon>
        <taxon>Viridiplantae</taxon>
        <taxon>Chlorophyta</taxon>
        <taxon>core chlorophytes</taxon>
        <taxon>Chlorophyceae</taxon>
        <taxon>CS clade</taxon>
        <taxon>Chlamydomonadales</taxon>
        <taxon>Chlamydomonadaceae</taxon>
        <taxon>Chlamydomonas</taxon>
    </lineage>
</organism>
<evidence type="ECO:0000256" key="3">
    <source>
        <dbReference type="ARBA" id="ARBA00022679"/>
    </source>
</evidence>
<dbReference type="GO" id="GO:0004430">
    <property type="term" value="F:1-phosphatidylinositol 4-kinase activity"/>
    <property type="evidence" value="ECO:0007669"/>
    <property type="project" value="UniProtKB-EC"/>
</dbReference>
<dbReference type="InterPro" id="IPR000403">
    <property type="entry name" value="PI3/4_kinase_cat_dom"/>
</dbReference>
<keyword evidence="6" id="KW-0067">ATP-binding</keyword>
<dbReference type="InterPro" id="IPR044571">
    <property type="entry name" value="P4KG1-8"/>
</dbReference>
<keyword evidence="5" id="KW-0418">Kinase</keyword>
<dbReference type="EC" id="2.7.1.67" evidence="2"/>